<sequence length="171" mass="19472">MPTSRSIGRTAMETTLDFITDWGMELILELDVGELNAGDSPTSVADTFDAIDGFGHFLSSATEAKQSIPVQPSPQCPTSKKRKRQTPKQEIDRLRLLEYNLTRRLETVQLESHTVRSGDNKELIFWKRLAARQYQQRVASEQENQRLKKLVASRIAHAKRLNTSVLQTIYN</sequence>
<dbReference type="Proteomes" id="UP000005238">
    <property type="component" value="Unassembled WGS sequence"/>
</dbReference>
<evidence type="ECO:0000313" key="2">
    <source>
        <dbReference type="EnsemblProtists" id="Phyra82153"/>
    </source>
</evidence>
<evidence type="ECO:0000256" key="1">
    <source>
        <dbReference type="SAM" id="MobiDB-lite"/>
    </source>
</evidence>
<feature type="region of interest" description="Disordered" evidence="1">
    <location>
        <begin position="63"/>
        <end position="89"/>
    </location>
</feature>
<dbReference type="EnsemblProtists" id="Phyra82153">
    <property type="protein sequence ID" value="Phyra82153"/>
    <property type="gene ID" value="Phyra82153"/>
</dbReference>
<organism evidence="2 3">
    <name type="scientific">Phytophthora ramorum</name>
    <name type="common">Sudden oak death agent</name>
    <dbReference type="NCBI Taxonomy" id="164328"/>
    <lineage>
        <taxon>Eukaryota</taxon>
        <taxon>Sar</taxon>
        <taxon>Stramenopiles</taxon>
        <taxon>Oomycota</taxon>
        <taxon>Peronosporomycetes</taxon>
        <taxon>Peronosporales</taxon>
        <taxon>Peronosporaceae</taxon>
        <taxon>Phytophthora</taxon>
    </lineage>
</organism>
<reference evidence="2" key="2">
    <citation type="submission" date="2015-06" db="UniProtKB">
        <authorList>
            <consortium name="EnsemblProtists"/>
        </authorList>
    </citation>
    <scope>IDENTIFICATION</scope>
    <source>
        <strain evidence="2">Pr102</strain>
    </source>
</reference>
<reference evidence="3" key="1">
    <citation type="journal article" date="2006" name="Science">
        <title>Phytophthora genome sequences uncover evolutionary origins and mechanisms of pathogenesis.</title>
        <authorList>
            <person name="Tyler B.M."/>
            <person name="Tripathy S."/>
            <person name="Zhang X."/>
            <person name="Dehal P."/>
            <person name="Jiang R.H."/>
            <person name="Aerts A."/>
            <person name="Arredondo F.D."/>
            <person name="Baxter L."/>
            <person name="Bensasson D."/>
            <person name="Beynon J.L."/>
            <person name="Chapman J."/>
            <person name="Damasceno C.M."/>
            <person name="Dorrance A.E."/>
            <person name="Dou D."/>
            <person name="Dickerman A.W."/>
            <person name="Dubchak I.L."/>
            <person name="Garbelotto M."/>
            <person name="Gijzen M."/>
            <person name="Gordon S.G."/>
            <person name="Govers F."/>
            <person name="Grunwald N.J."/>
            <person name="Huang W."/>
            <person name="Ivors K.L."/>
            <person name="Jones R.W."/>
            <person name="Kamoun S."/>
            <person name="Krampis K."/>
            <person name="Lamour K.H."/>
            <person name="Lee M.K."/>
            <person name="McDonald W.H."/>
            <person name="Medina M."/>
            <person name="Meijer H.J."/>
            <person name="Nordberg E.K."/>
            <person name="Maclean D.J."/>
            <person name="Ospina-Giraldo M.D."/>
            <person name="Morris P.F."/>
            <person name="Phuntumart V."/>
            <person name="Putnam N.H."/>
            <person name="Rash S."/>
            <person name="Rose J.K."/>
            <person name="Sakihama Y."/>
            <person name="Salamov A.A."/>
            <person name="Savidor A."/>
            <person name="Scheuring C.F."/>
            <person name="Smith B.M."/>
            <person name="Sobral B.W."/>
            <person name="Terry A."/>
            <person name="Torto-Alalibo T.A."/>
            <person name="Win J."/>
            <person name="Xu Z."/>
            <person name="Zhang H."/>
            <person name="Grigoriev I.V."/>
            <person name="Rokhsar D.S."/>
            <person name="Boore J.L."/>
        </authorList>
    </citation>
    <scope>NUCLEOTIDE SEQUENCE [LARGE SCALE GENOMIC DNA]</scope>
    <source>
        <strain evidence="3">Pr102</strain>
    </source>
</reference>
<dbReference type="VEuPathDB" id="FungiDB:KRP23_15147"/>
<dbReference type="VEuPathDB" id="FungiDB:KRP22_8852"/>
<dbReference type="STRING" id="164328.H3GX58"/>
<evidence type="ECO:0000313" key="3">
    <source>
        <dbReference type="Proteomes" id="UP000005238"/>
    </source>
</evidence>
<dbReference type="EMBL" id="DS566065">
    <property type="status" value="NOT_ANNOTATED_CDS"/>
    <property type="molecule type" value="Genomic_DNA"/>
</dbReference>
<dbReference type="InParanoid" id="H3GX58"/>
<proteinExistence type="predicted"/>
<accession>H3GX58</accession>
<dbReference type="AlphaFoldDB" id="H3GX58"/>
<dbReference type="HOGENOM" id="CLU_1565974_0_0_1"/>
<name>H3GX58_PHYRM</name>
<keyword evidence="3" id="KW-1185">Reference proteome</keyword>
<protein>
    <submittedName>
        <fullName evidence="2">Uncharacterized protein</fullName>
    </submittedName>
</protein>